<dbReference type="EMBL" id="QPJS01000002">
    <property type="protein sequence ID" value="RCX03722.1"/>
    <property type="molecule type" value="Genomic_DNA"/>
</dbReference>
<gene>
    <name evidence="1" type="ORF">DES35_102175</name>
</gene>
<organism evidence="1 2">
    <name type="scientific">Schleiferia thermophila</name>
    <dbReference type="NCBI Taxonomy" id="884107"/>
    <lineage>
        <taxon>Bacteria</taxon>
        <taxon>Pseudomonadati</taxon>
        <taxon>Bacteroidota</taxon>
        <taxon>Flavobacteriia</taxon>
        <taxon>Flavobacteriales</taxon>
        <taxon>Schleiferiaceae</taxon>
        <taxon>Schleiferia</taxon>
    </lineage>
</organism>
<name>A0A369A335_9FLAO</name>
<proteinExistence type="predicted"/>
<evidence type="ECO:0000313" key="2">
    <source>
        <dbReference type="Proteomes" id="UP000253517"/>
    </source>
</evidence>
<dbReference type="RefSeq" id="WP_125039401.1">
    <property type="nucleotide sequence ID" value="NZ_BHZF01000002.1"/>
</dbReference>
<sequence>MKSNVTQEKDLIKVKIKSVENPSDLFSDMDRLLNNYLEEHCIADVTEIKINEALSREINKLFDKHRSTRRSLIFITKIEDLSYFDEHAPVVPTEQEARDFLEMEEIERKLLDSEEE</sequence>
<evidence type="ECO:0000313" key="1">
    <source>
        <dbReference type="EMBL" id="RCX03722.1"/>
    </source>
</evidence>
<protein>
    <submittedName>
        <fullName evidence="1">Uncharacterized protein</fullName>
    </submittedName>
</protein>
<dbReference type="AlphaFoldDB" id="A0A369A335"/>
<accession>A0A369A335</accession>
<dbReference type="Proteomes" id="UP000253517">
    <property type="component" value="Unassembled WGS sequence"/>
</dbReference>
<keyword evidence="2" id="KW-1185">Reference proteome</keyword>
<reference evidence="1 2" key="1">
    <citation type="submission" date="2018-07" db="EMBL/GenBank/DDBJ databases">
        <title>Genomic Encyclopedia of Type Strains, Phase IV (KMG-IV): sequencing the most valuable type-strain genomes for metagenomic binning, comparative biology and taxonomic classification.</title>
        <authorList>
            <person name="Goeker M."/>
        </authorList>
    </citation>
    <scope>NUCLEOTIDE SEQUENCE [LARGE SCALE GENOMIC DNA]</scope>
    <source>
        <strain evidence="1 2">DSM 21410</strain>
    </source>
</reference>
<comment type="caution">
    <text evidence="1">The sequence shown here is derived from an EMBL/GenBank/DDBJ whole genome shotgun (WGS) entry which is preliminary data.</text>
</comment>